<dbReference type="Gene3D" id="2.30.30.10">
    <property type="entry name" value="Integrase, C-terminal domain superfamily, retroviral"/>
    <property type="match status" value="1"/>
</dbReference>
<dbReference type="GO" id="GO:0006310">
    <property type="term" value="P:DNA recombination"/>
    <property type="evidence" value="ECO:0007669"/>
    <property type="project" value="UniProtKB-KW"/>
</dbReference>
<keyword evidence="17" id="KW-0812">Transmembrane</keyword>
<keyword evidence="26" id="KW-1185">Reference proteome</keyword>
<dbReference type="Pfam" id="PF00665">
    <property type="entry name" value="rve"/>
    <property type="match status" value="1"/>
</dbReference>
<dbReference type="SUPFAM" id="SSF53098">
    <property type="entry name" value="Ribonuclease H-like"/>
    <property type="match status" value="2"/>
</dbReference>
<keyword evidence="17" id="KW-1133">Transmembrane helix</keyword>
<dbReference type="Gene3D" id="3.30.70.270">
    <property type="match status" value="2"/>
</dbReference>
<evidence type="ECO:0000256" key="7">
    <source>
        <dbReference type="ARBA" id="ARBA00022771"/>
    </source>
</evidence>
<dbReference type="SUPFAM" id="SSF46919">
    <property type="entry name" value="N-terminal Zn binding domain of HIV integrase"/>
    <property type="match status" value="1"/>
</dbReference>
<evidence type="ECO:0000259" key="21">
    <source>
        <dbReference type="PROSITE" id="PS50878"/>
    </source>
</evidence>
<dbReference type="PROSITE" id="PS50876">
    <property type="entry name" value="ZF_INTEGRASE"/>
    <property type="match status" value="1"/>
</dbReference>
<dbReference type="PROSITE" id="PS51027">
    <property type="entry name" value="INTEGRASE_DBD"/>
    <property type="match status" value="1"/>
</dbReference>
<evidence type="ECO:0000256" key="15">
    <source>
        <dbReference type="PROSITE-ProRule" id="PRU00450"/>
    </source>
</evidence>
<dbReference type="Pfam" id="PF02022">
    <property type="entry name" value="Integrase_Zn"/>
    <property type="match status" value="1"/>
</dbReference>
<dbReference type="InterPro" id="IPR043502">
    <property type="entry name" value="DNA/RNA_pol_sf"/>
</dbReference>
<evidence type="ECO:0000256" key="4">
    <source>
        <dbReference type="ARBA" id="ARBA00022722"/>
    </source>
</evidence>
<dbReference type="Gene3D" id="1.10.287.210">
    <property type="match status" value="1"/>
</dbReference>
<dbReference type="Pfam" id="PF06817">
    <property type="entry name" value="RVT_thumb"/>
    <property type="match status" value="1"/>
</dbReference>
<dbReference type="InterPro" id="IPR005166">
    <property type="entry name" value="RSV_p95_env"/>
</dbReference>
<dbReference type="PROSITE" id="PS50878">
    <property type="entry name" value="RT_POL"/>
    <property type="match status" value="1"/>
</dbReference>
<accession>A0A3M0KMB5</accession>
<gene>
    <name evidence="25" type="ORF">DUI87_09326</name>
</gene>
<proteinExistence type="inferred from homology"/>
<dbReference type="InterPro" id="IPR002156">
    <property type="entry name" value="RNaseH_domain"/>
</dbReference>
<keyword evidence="2" id="KW-0808">Transferase</keyword>
<feature type="domain" description="Peptidase A2" evidence="19">
    <location>
        <begin position="622"/>
        <end position="697"/>
    </location>
</feature>
<keyword evidence="6" id="KW-0255">Endonuclease</keyword>
<dbReference type="Pfam" id="PF00077">
    <property type="entry name" value="RVP"/>
    <property type="match status" value="1"/>
</dbReference>
<dbReference type="PANTHER" id="PTHR41694:SF4">
    <property type="entry name" value="ENDOGENOUS RETROVIRUS GROUP K MEMBER 10 POL PROTEIN-RELATED"/>
    <property type="match status" value="1"/>
</dbReference>
<keyword evidence="5" id="KW-0479">Metal-binding</keyword>
<dbReference type="InterPro" id="IPR043128">
    <property type="entry name" value="Rev_trsase/Diguanyl_cyclase"/>
</dbReference>
<keyword evidence="4" id="KW-0540">Nuclease</keyword>
<organism evidence="25 26">
    <name type="scientific">Hirundo rustica rustica</name>
    <dbReference type="NCBI Taxonomy" id="333673"/>
    <lineage>
        <taxon>Eukaryota</taxon>
        <taxon>Metazoa</taxon>
        <taxon>Chordata</taxon>
        <taxon>Craniata</taxon>
        <taxon>Vertebrata</taxon>
        <taxon>Euteleostomi</taxon>
        <taxon>Archelosauria</taxon>
        <taxon>Archosauria</taxon>
        <taxon>Dinosauria</taxon>
        <taxon>Saurischia</taxon>
        <taxon>Theropoda</taxon>
        <taxon>Coelurosauria</taxon>
        <taxon>Aves</taxon>
        <taxon>Neognathae</taxon>
        <taxon>Neoaves</taxon>
        <taxon>Telluraves</taxon>
        <taxon>Australaves</taxon>
        <taxon>Passeriformes</taxon>
        <taxon>Sylvioidea</taxon>
        <taxon>Hirundinidae</taxon>
        <taxon>Hirundo</taxon>
    </lineage>
</organism>
<keyword evidence="14" id="KW-0511">Multifunctional enzyme</keyword>
<dbReference type="InterPro" id="IPR017856">
    <property type="entry name" value="Integrase-like_N"/>
</dbReference>
<evidence type="ECO:0000256" key="2">
    <source>
        <dbReference type="ARBA" id="ARBA00022679"/>
    </source>
</evidence>
<dbReference type="PROSITE" id="PS50175">
    <property type="entry name" value="ASP_PROT_RETROV"/>
    <property type="match status" value="1"/>
</dbReference>
<evidence type="ECO:0000259" key="23">
    <source>
        <dbReference type="PROSITE" id="PS50994"/>
    </source>
</evidence>
<dbReference type="Gene3D" id="2.40.70.10">
    <property type="entry name" value="Acid Proteases"/>
    <property type="match status" value="1"/>
</dbReference>
<dbReference type="InterPro" id="IPR003308">
    <property type="entry name" value="Integrase_Zn-bd_dom_N"/>
</dbReference>
<evidence type="ECO:0000256" key="16">
    <source>
        <dbReference type="PROSITE-ProRule" id="PRU00506"/>
    </source>
</evidence>
<evidence type="ECO:0000259" key="19">
    <source>
        <dbReference type="PROSITE" id="PS50175"/>
    </source>
</evidence>
<dbReference type="Gene3D" id="1.10.10.200">
    <property type="match status" value="1"/>
</dbReference>
<dbReference type="Gene3D" id="3.30.420.10">
    <property type="entry name" value="Ribonuclease H-like superfamily/Ribonuclease H"/>
    <property type="match status" value="2"/>
</dbReference>
<feature type="signal peptide" evidence="18">
    <location>
        <begin position="1"/>
        <end position="29"/>
    </location>
</feature>
<feature type="domain" description="Integrase-type" evidence="24">
    <location>
        <begin position="1544"/>
        <end position="1591"/>
    </location>
</feature>
<dbReference type="GO" id="GO:0035613">
    <property type="term" value="F:RNA stem-loop binding"/>
    <property type="evidence" value="ECO:0007669"/>
    <property type="project" value="TreeGrafter"/>
</dbReference>
<feature type="DNA-binding region" description="Integrase-type" evidence="16">
    <location>
        <begin position="1544"/>
        <end position="1591"/>
    </location>
</feature>
<evidence type="ECO:0000259" key="22">
    <source>
        <dbReference type="PROSITE" id="PS50879"/>
    </source>
</evidence>
<dbReference type="GO" id="GO:0003677">
    <property type="term" value="F:DNA binding"/>
    <property type="evidence" value="ECO:0007669"/>
    <property type="project" value="UniProtKB-KW"/>
</dbReference>
<dbReference type="GO" id="GO:0004523">
    <property type="term" value="F:RNA-DNA hybrid ribonuclease activity"/>
    <property type="evidence" value="ECO:0007669"/>
    <property type="project" value="InterPro"/>
</dbReference>
<dbReference type="CDD" id="cd05482">
    <property type="entry name" value="HIV_retropepsin_like"/>
    <property type="match status" value="1"/>
</dbReference>
<dbReference type="OrthoDB" id="9048509at2759"/>
<evidence type="ECO:0000256" key="18">
    <source>
        <dbReference type="SAM" id="SignalP"/>
    </source>
</evidence>
<keyword evidence="8" id="KW-0378">Hydrolase</keyword>
<dbReference type="InterPro" id="IPR010661">
    <property type="entry name" value="RVT_thumb"/>
</dbReference>
<keyword evidence="3" id="KW-0548">Nucleotidyltransferase</keyword>
<dbReference type="Gene3D" id="3.10.10.10">
    <property type="entry name" value="HIV Type 1 Reverse Transcriptase, subunit A, domain 1"/>
    <property type="match status" value="1"/>
</dbReference>
<evidence type="ECO:0000256" key="9">
    <source>
        <dbReference type="ARBA" id="ARBA00022833"/>
    </source>
</evidence>
<dbReference type="InterPro" id="IPR001995">
    <property type="entry name" value="Peptidase_A2_cat"/>
</dbReference>
<comment type="caution">
    <text evidence="25">The sequence shown here is derived from an EMBL/GenBank/DDBJ whole genome shotgun (WGS) entry which is preliminary data.</text>
</comment>
<dbReference type="InterPro" id="IPR012337">
    <property type="entry name" value="RNaseH-like_sf"/>
</dbReference>
<name>A0A3M0KMB5_HIRRU</name>
<dbReference type="PROSITE" id="PS50994">
    <property type="entry name" value="INTEGRASE"/>
    <property type="match status" value="1"/>
</dbReference>
<dbReference type="SUPFAM" id="SSF56672">
    <property type="entry name" value="DNA/RNA polymerases"/>
    <property type="match status" value="1"/>
</dbReference>
<feature type="domain" description="Integrase-type" evidence="20">
    <location>
        <begin position="1322"/>
        <end position="1363"/>
    </location>
</feature>
<keyword evidence="9" id="KW-0862">Zinc</keyword>
<evidence type="ECO:0000256" key="3">
    <source>
        <dbReference type="ARBA" id="ARBA00022695"/>
    </source>
</evidence>
<feature type="domain" description="Reverse transcriptase" evidence="21">
    <location>
        <begin position="758"/>
        <end position="947"/>
    </location>
</feature>
<dbReference type="PANTHER" id="PTHR41694">
    <property type="entry name" value="ENDOGENOUS RETROVIRUS GROUP K MEMBER POL PROTEIN"/>
    <property type="match status" value="1"/>
</dbReference>
<dbReference type="Pfam" id="PF03708">
    <property type="entry name" value="Avian_gp85"/>
    <property type="match status" value="1"/>
</dbReference>
<dbReference type="InterPro" id="IPR021109">
    <property type="entry name" value="Peptidase_aspartic_dom_sf"/>
</dbReference>
<dbReference type="Pfam" id="PF00429">
    <property type="entry name" value="TLV_coat"/>
    <property type="match status" value="2"/>
</dbReference>
<dbReference type="InterPro" id="IPR018061">
    <property type="entry name" value="Retropepsins"/>
</dbReference>
<feature type="transmembrane region" description="Helical" evidence="17">
    <location>
        <begin position="394"/>
        <end position="413"/>
    </location>
</feature>
<evidence type="ECO:0000259" key="20">
    <source>
        <dbReference type="PROSITE" id="PS50876"/>
    </source>
</evidence>
<dbReference type="InterPro" id="IPR036397">
    <property type="entry name" value="RNaseH_sf"/>
</dbReference>
<dbReference type="GO" id="GO:0008270">
    <property type="term" value="F:zinc ion binding"/>
    <property type="evidence" value="ECO:0007669"/>
    <property type="project" value="UniProtKB-KW"/>
</dbReference>
<evidence type="ECO:0000256" key="13">
    <source>
        <dbReference type="ARBA" id="ARBA00023172"/>
    </source>
</evidence>
<dbReference type="InterPro" id="IPR001037">
    <property type="entry name" value="Integrase_C_retrovir"/>
</dbReference>
<evidence type="ECO:0000256" key="10">
    <source>
        <dbReference type="ARBA" id="ARBA00022908"/>
    </source>
</evidence>
<comment type="similarity">
    <text evidence="1">Belongs to the beta type-B retroviral polymerase family. HERV class-II K(HML-2) pol subfamily.</text>
</comment>
<evidence type="ECO:0000256" key="11">
    <source>
        <dbReference type="ARBA" id="ARBA00022918"/>
    </source>
</evidence>
<dbReference type="GO" id="GO:0015074">
    <property type="term" value="P:DNA integration"/>
    <property type="evidence" value="ECO:0007669"/>
    <property type="project" value="UniProtKB-KW"/>
</dbReference>
<evidence type="ECO:0000256" key="6">
    <source>
        <dbReference type="ARBA" id="ARBA00022759"/>
    </source>
</evidence>
<dbReference type="GO" id="GO:0003964">
    <property type="term" value="F:RNA-directed DNA polymerase activity"/>
    <property type="evidence" value="ECO:0007669"/>
    <property type="project" value="UniProtKB-KW"/>
</dbReference>
<evidence type="ECO:0000256" key="14">
    <source>
        <dbReference type="ARBA" id="ARBA00023268"/>
    </source>
</evidence>
<evidence type="ECO:0000256" key="12">
    <source>
        <dbReference type="ARBA" id="ARBA00023125"/>
    </source>
</evidence>
<dbReference type="CDD" id="cd09949">
    <property type="entry name" value="RSV-like_HR1-HR2"/>
    <property type="match status" value="1"/>
</dbReference>
<dbReference type="GO" id="GO:0006508">
    <property type="term" value="P:proteolysis"/>
    <property type="evidence" value="ECO:0007669"/>
    <property type="project" value="InterPro"/>
</dbReference>
<keyword evidence="17" id="KW-0472">Membrane</keyword>
<keyword evidence="12" id="KW-0238">DNA-binding</keyword>
<dbReference type="GO" id="GO:0004190">
    <property type="term" value="F:aspartic-type endopeptidase activity"/>
    <property type="evidence" value="ECO:0007669"/>
    <property type="project" value="InterPro"/>
</dbReference>
<dbReference type="InterPro" id="IPR000477">
    <property type="entry name" value="RT_dom"/>
</dbReference>
<dbReference type="InterPro" id="IPR036862">
    <property type="entry name" value="Integrase_C_dom_sf_retrovir"/>
</dbReference>
<evidence type="ECO:0000313" key="25">
    <source>
        <dbReference type="EMBL" id="RMC14235.1"/>
    </source>
</evidence>
<dbReference type="Pfam" id="PF00075">
    <property type="entry name" value="RNase_H"/>
    <property type="match status" value="1"/>
</dbReference>
<dbReference type="Pfam" id="PF00552">
    <property type="entry name" value="IN_DBD_C"/>
    <property type="match status" value="1"/>
</dbReference>
<dbReference type="STRING" id="333673.A0A3M0KMB5"/>
<dbReference type="Pfam" id="PF00078">
    <property type="entry name" value="RVT_1"/>
    <property type="match status" value="1"/>
</dbReference>
<dbReference type="PROSITE" id="PS50879">
    <property type="entry name" value="RNASE_H_1"/>
    <property type="match status" value="1"/>
</dbReference>
<dbReference type="SUPFAM" id="SSF50122">
    <property type="entry name" value="DNA-binding domain of retroviral integrase"/>
    <property type="match status" value="1"/>
</dbReference>
<keyword evidence="10" id="KW-0229">DNA integration</keyword>
<feature type="transmembrane region" description="Helical" evidence="17">
    <location>
        <begin position="1642"/>
        <end position="1663"/>
    </location>
</feature>
<dbReference type="SUPFAM" id="SSF50630">
    <property type="entry name" value="Acid proteases"/>
    <property type="match status" value="1"/>
</dbReference>
<keyword evidence="7 15" id="KW-0863">Zinc-finger</keyword>
<feature type="chain" id="PRO_5018075662" evidence="18">
    <location>
        <begin position="30"/>
        <end position="1721"/>
    </location>
</feature>
<dbReference type="InterPro" id="IPR034170">
    <property type="entry name" value="Retropepsin-like_cat_dom"/>
</dbReference>
<evidence type="ECO:0000256" key="5">
    <source>
        <dbReference type="ARBA" id="ARBA00022723"/>
    </source>
</evidence>
<evidence type="ECO:0000259" key="24">
    <source>
        <dbReference type="PROSITE" id="PS51027"/>
    </source>
</evidence>
<dbReference type="InterPro" id="IPR001584">
    <property type="entry name" value="Integrase_cat-core"/>
</dbReference>
<evidence type="ECO:0000256" key="17">
    <source>
        <dbReference type="SAM" id="Phobius"/>
    </source>
</evidence>
<reference evidence="25 26" key="1">
    <citation type="submission" date="2018-07" db="EMBL/GenBank/DDBJ databases">
        <title>A high quality draft genome assembly of the barn swallow (H. rustica rustica).</title>
        <authorList>
            <person name="Formenti G."/>
            <person name="Chiara M."/>
            <person name="Poveda L."/>
            <person name="Francoijs K.-J."/>
            <person name="Bonisoli-Alquati A."/>
            <person name="Canova L."/>
            <person name="Gianfranceschi L."/>
            <person name="Horner D.S."/>
            <person name="Saino N."/>
        </authorList>
    </citation>
    <scope>NUCLEOTIDE SEQUENCE [LARGE SCALE GENOMIC DNA]</scope>
    <source>
        <strain evidence="25">Chelidonia</strain>
        <tissue evidence="25">Blood</tissue>
    </source>
</reference>
<sequence>MAKGKSLLSHWGNIMSLFWSPALLAGAVSQWLTGARKSFCSEALPVSQPKTNVWVALAKSAGSDTICLSDTSPDKPFSTCLVGVPLPKGFDNVTFDKYWPYDDHHISPTPSQKHQTYIDNSKVDKSDLQELEILGSLTMNTCYYFHFLGGNGPHLNVTPYHPVYGNMTSWCNQTKLLIYDEPHADRFNKLPIRFPKGIWLICGDRAWQGIPSKIDGGPCAMGQLTIIAPSVKKVVKKKSRRIRSSWGHQYESNCDSDFHPWNSGESIVASIFLPQLSSSIALKQLNKLGCWLSKEVNATSTMISDLLTDEEAIRHATLQNRAAIDYLLLAHGHGCEDFEGLCCMNLSDHSVSIHKQLQELRDLASQITIDDPSWLDNLFDGLSFAPWLKELCKIGLIILIVVVVVLVAVPCILQCVKKVMSKTVSSVLVVNKNGGDVGEEEAKKPYKYDCLYSENEKPVSEIELKASSRGKNGSFEPRPESFLQQNIQTHAPPRHRNRLQLTEGLHLKDDNWNFVSVDNSEQGTWPRVKGKLIVVGDCKHTPKEIEILPGTLDNNPGKFVLWLRCTHPPTFLPKGQTVAQIIPTWEHLEEDNIPTACPVHNITEVKPQVGCELQVGDEAINITGLLHTDMDVTVIPAKHWPSRWALENVAGHVQGIGGMQLAKQSKSVVQIKGPKGQLASLRPFVLDYREPLLGRDLMAQWGVTINIPDPPQDFWAAVAEERPTHKLNWKTDAPVWVEQWPLSKQKLKALKELVEEQLAKGHIVETTSPWNSPVFVIQKPGKDKWRLLQDLRQINNVIEDMGSLQPGMPTPTMLPQNWKLAVIDIKDCFFHIPLHPDDAPRFAFSVPTVNREAPRKRYHWRVLPQGMKVSPILCQWYVASLLSPVRVAAEKAIIHHYMDDVLVCAPTDDVLSHTLDLTINALVVAGFELQEDKVQRMPPWRYLGLEIGKRTIVLQKLEIKAKIQTLADVHQLCGALNWVRPWLGLTTEDLAPLFNLLKGGEELSSPRELTPEAKEALERVQHLMSTRQAHRCDPDLPFKFIIMGKLPHLHGVIFQWRNNIKKDQGREDPLLIIEWVFLSHQRSKRMTRPQELVAELIRKARVRIRELAGCDFECIHIPIGLRSGQITKAMLEHLLQENEALQFALDSFTGQISIHRPAHKIFNQDAKFTLNLKDVRSRKPLEALTVFTDASGKSHKSVMTWKDPQTQQWEADVSEVEGSPQVAELAAVVRAFERFPEPFNLVTDSAYVAGVVSRADQAILQEVSNTALFELLSKLVKLVSHREQPFFVMHTRSHTDLPGFIAEGNRRADALAAPAAMAPLPSIFEQAKLSHQLHHQNAPGLVRRFHITREQAKAIVAMCPSCNQHTLPTLSAGVNPRGLKSCELWQTDVTHIPQFGRSKYVHVSVDTFSGAVFASAHAGEKTLDAIKHLIQAFSFMGIPKELKTDNGPAYRSKEFCSFLQQWGVGHKTGIPHSPTGQAVVERTHREIKRVLNQQQPVLKTETPQTRLARALFTLNFLNSTFEFLNPPIVRHFGANPQLNIKERPPVMVRDPETGRTEGPHDLVTWGRGYACVSTPTGPRWLPSKWLNVSFYDFFKWSKSYRIVSADKEFLIVPRVLYHKEEEMYCFLEETIQLRKREVMTGITIAMLLGLGATGAATGVSALVTQQQGLSQLQMTIDEDLLRTENPSPLRRNLSPRFRKLSFRTGEDLTSRSCSKKACVPP</sequence>
<dbReference type="InterPro" id="IPR018154">
    <property type="entry name" value="TLV/ENV_coat_polyprotein"/>
</dbReference>
<evidence type="ECO:0000313" key="26">
    <source>
        <dbReference type="Proteomes" id="UP000269221"/>
    </source>
</evidence>
<keyword evidence="18" id="KW-0732">Signal</keyword>
<feature type="domain" description="RNase H type-1" evidence="22">
    <location>
        <begin position="1180"/>
        <end position="1317"/>
    </location>
</feature>
<evidence type="ECO:0000256" key="1">
    <source>
        <dbReference type="ARBA" id="ARBA00010879"/>
    </source>
</evidence>
<feature type="domain" description="Integrase catalytic" evidence="23">
    <location>
        <begin position="1372"/>
        <end position="1544"/>
    </location>
</feature>
<dbReference type="SUPFAM" id="SSF58069">
    <property type="entry name" value="Virus ectodomain"/>
    <property type="match status" value="1"/>
</dbReference>
<keyword evidence="11" id="KW-0695">RNA-directed DNA polymerase</keyword>
<dbReference type="Proteomes" id="UP000269221">
    <property type="component" value="Unassembled WGS sequence"/>
</dbReference>
<evidence type="ECO:0000256" key="8">
    <source>
        <dbReference type="ARBA" id="ARBA00022801"/>
    </source>
</evidence>
<protein>
    <submittedName>
        <fullName evidence="25">Uncharacterized protein</fullName>
    </submittedName>
</protein>
<dbReference type="EMBL" id="QRBI01000105">
    <property type="protein sequence ID" value="RMC14235.1"/>
    <property type="molecule type" value="Genomic_DNA"/>
</dbReference>
<keyword evidence="13" id="KW-0233">DNA recombination</keyword>